<dbReference type="GO" id="GO:0007059">
    <property type="term" value="P:chromosome segregation"/>
    <property type="evidence" value="ECO:0007669"/>
    <property type="project" value="TreeGrafter"/>
</dbReference>
<dbReference type="InterPro" id="IPR050336">
    <property type="entry name" value="Chromosome_partition/occlusion"/>
</dbReference>
<dbReference type="RefSeq" id="WP_099955544.1">
    <property type="nucleotide sequence ID" value="NZ_CP028843.1"/>
</dbReference>
<dbReference type="PANTHER" id="PTHR33375:SF1">
    <property type="entry name" value="CHROMOSOME-PARTITIONING PROTEIN PARB-RELATED"/>
    <property type="match status" value="1"/>
</dbReference>
<dbReference type="AlphaFoldDB" id="A0A2R4WQD7"/>
<dbReference type="GO" id="GO:0005694">
    <property type="term" value="C:chromosome"/>
    <property type="evidence" value="ECO:0007669"/>
    <property type="project" value="TreeGrafter"/>
</dbReference>
<dbReference type="KEGG" id="mee:DA075_25110"/>
<sequence length="325" mass="35695">MRKNLLANILDAPVSEPSTDVARRGAARSMTRSIEEMAENTRRMSHGEAIVGLDPGLVDASFVSDRIDEDDEDYARLRDAIAEHGQSTPILVRPHPERDGRFMIVYGHRRVRVARELGREVRAVVKTIEDIAHIVAQGQENAARANLSFIEKALFARKLSGMGQSKATIKAALTVDDTLLSRMLSVAETVPGPVIDALGAARGVGRDRWEELKKLVAFPAKAELAREVVQSADFLAKDGPERFGHLLAAIKAGRRPQVRRNLEPQAVTWAAPDRSVEATCRRSGKSFSLSLTAKDAGAFGEYIASHLEELYGAFQEARIRDRPGK</sequence>
<dbReference type="Pfam" id="PF02195">
    <property type="entry name" value="ParB_N"/>
    <property type="match status" value="1"/>
</dbReference>
<dbReference type="NCBIfam" id="TIGR00180">
    <property type="entry name" value="parB_part"/>
    <property type="match status" value="1"/>
</dbReference>
<dbReference type="CDD" id="cd16405">
    <property type="entry name" value="RepB_like_N"/>
    <property type="match status" value="1"/>
</dbReference>
<dbReference type="Gene3D" id="3.90.1530.30">
    <property type="match status" value="1"/>
</dbReference>
<dbReference type="InterPro" id="IPR017819">
    <property type="entry name" value="Plasmid_partition_RepB"/>
</dbReference>
<protein>
    <submittedName>
        <fullName evidence="3">Plasmid partitioning protein RepB</fullName>
    </submittedName>
</protein>
<reference evidence="3 4" key="1">
    <citation type="submission" date="2018-04" db="EMBL/GenBank/DDBJ databases">
        <title>Methylobacterium sp. PR1016A genome.</title>
        <authorList>
            <person name="Park W."/>
        </authorList>
    </citation>
    <scope>NUCLEOTIDE SEQUENCE [LARGE SCALE GENOMIC DNA]</scope>
    <source>
        <strain evidence="3 4">PR1016A</strain>
    </source>
</reference>
<organism evidence="3 4">
    <name type="scientific">Methylobacterium currus</name>
    <dbReference type="NCBI Taxonomy" id="2051553"/>
    <lineage>
        <taxon>Bacteria</taxon>
        <taxon>Pseudomonadati</taxon>
        <taxon>Pseudomonadota</taxon>
        <taxon>Alphaproteobacteria</taxon>
        <taxon>Hyphomicrobiales</taxon>
        <taxon>Methylobacteriaceae</taxon>
        <taxon>Methylobacterium</taxon>
    </lineage>
</organism>
<evidence type="ECO:0000313" key="4">
    <source>
        <dbReference type="Proteomes" id="UP000244755"/>
    </source>
</evidence>
<dbReference type="InterPro" id="IPR011111">
    <property type="entry name" value="Plasmid_RepB"/>
</dbReference>
<name>A0A2R4WQD7_9HYPH</name>
<dbReference type="InterPro" id="IPR003115">
    <property type="entry name" value="ParB_N"/>
</dbReference>
<feature type="domain" description="ParB-like N-terminal" evidence="2">
    <location>
        <begin position="51"/>
        <end position="142"/>
    </location>
</feature>
<comment type="similarity">
    <text evidence="1">Belongs to the ParB family.</text>
</comment>
<dbReference type="EMBL" id="CP028843">
    <property type="protein sequence ID" value="AWB23766.1"/>
    <property type="molecule type" value="Genomic_DNA"/>
</dbReference>
<dbReference type="InterPro" id="IPR037972">
    <property type="entry name" value="RepB_N"/>
</dbReference>
<dbReference type="SUPFAM" id="SSF110849">
    <property type="entry name" value="ParB/Sulfiredoxin"/>
    <property type="match status" value="1"/>
</dbReference>
<dbReference type="PANTHER" id="PTHR33375">
    <property type="entry name" value="CHROMOSOME-PARTITIONING PROTEIN PARB-RELATED"/>
    <property type="match status" value="1"/>
</dbReference>
<dbReference type="NCBIfam" id="TIGR03454">
    <property type="entry name" value="partition_RepB"/>
    <property type="match status" value="1"/>
</dbReference>
<keyword evidence="4" id="KW-1185">Reference proteome</keyword>
<proteinExistence type="inferred from homology"/>
<dbReference type="SUPFAM" id="SSF109709">
    <property type="entry name" value="KorB DNA-binding domain-like"/>
    <property type="match status" value="1"/>
</dbReference>
<evidence type="ECO:0000259" key="2">
    <source>
        <dbReference type="SMART" id="SM00470"/>
    </source>
</evidence>
<dbReference type="InterPro" id="IPR004437">
    <property type="entry name" value="ParB/RepB/Spo0J"/>
</dbReference>
<evidence type="ECO:0000313" key="3">
    <source>
        <dbReference type="EMBL" id="AWB23766.1"/>
    </source>
</evidence>
<accession>A0A2R4WQD7</accession>
<dbReference type="GO" id="GO:0003677">
    <property type="term" value="F:DNA binding"/>
    <property type="evidence" value="ECO:0007669"/>
    <property type="project" value="InterPro"/>
</dbReference>
<dbReference type="SMART" id="SM00470">
    <property type="entry name" value="ParB"/>
    <property type="match status" value="1"/>
</dbReference>
<dbReference type="InterPro" id="IPR036086">
    <property type="entry name" value="ParB/Sulfiredoxin_sf"/>
</dbReference>
<dbReference type="OrthoDB" id="7908920at2"/>
<evidence type="ECO:0000256" key="1">
    <source>
        <dbReference type="ARBA" id="ARBA00006295"/>
    </source>
</evidence>
<gene>
    <name evidence="3" type="primary">repB</name>
    <name evidence="3" type="ORF">DA075_25110</name>
</gene>
<dbReference type="Pfam" id="PF07506">
    <property type="entry name" value="RepB"/>
    <property type="match status" value="1"/>
</dbReference>
<dbReference type="Proteomes" id="UP000244755">
    <property type="component" value="Chromosome 1"/>
</dbReference>